<comment type="caution">
    <text evidence="1">The sequence shown here is derived from an EMBL/GenBank/DDBJ whole genome shotgun (WGS) entry which is preliminary data.</text>
</comment>
<dbReference type="AlphaFoldDB" id="A0A9J5ZP72"/>
<sequence length="65" mass="7504">MRGVEPILTPCKNYEVVNNFTESVNKWILEARGKPIIKMLEEIRTKVNFNGDYGYEITKVVIGIM</sequence>
<accession>A0A9J5ZP72</accession>
<keyword evidence="2" id="KW-1185">Reference proteome</keyword>
<organism evidence="1 2">
    <name type="scientific">Solanum commersonii</name>
    <name type="common">Commerson's wild potato</name>
    <name type="synonym">Commerson's nightshade</name>
    <dbReference type="NCBI Taxonomy" id="4109"/>
    <lineage>
        <taxon>Eukaryota</taxon>
        <taxon>Viridiplantae</taxon>
        <taxon>Streptophyta</taxon>
        <taxon>Embryophyta</taxon>
        <taxon>Tracheophyta</taxon>
        <taxon>Spermatophyta</taxon>
        <taxon>Magnoliopsida</taxon>
        <taxon>eudicotyledons</taxon>
        <taxon>Gunneridae</taxon>
        <taxon>Pentapetalae</taxon>
        <taxon>asterids</taxon>
        <taxon>lamiids</taxon>
        <taxon>Solanales</taxon>
        <taxon>Solanaceae</taxon>
        <taxon>Solanoideae</taxon>
        <taxon>Solaneae</taxon>
        <taxon>Solanum</taxon>
    </lineage>
</organism>
<reference evidence="1 2" key="1">
    <citation type="submission" date="2020-09" db="EMBL/GenBank/DDBJ databases">
        <title>De no assembly of potato wild relative species, Solanum commersonii.</title>
        <authorList>
            <person name="Cho K."/>
        </authorList>
    </citation>
    <scope>NUCLEOTIDE SEQUENCE [LARGE SCALE GENOMIC DNA]</scope>
    <source>
        <strain evidence="1">LZ3.2</strain>
        <tissue evidence="1">Leaf</tissue>
    </source>
</reference>
<evidence type="ECO:0000313" key="2">
    <source>
        <dbReference type="Proteomes" id="UP000824120"/>
    </source>
</evidence>
<name>A0A9J5ZP72_SOLCO</name>
<dbReference type="EMBL" id="JACXVP010000003">
    <property type="protein sequence ID" value="KAG5613871.1"/>
    <property type="molecule type" value="Genomic_DNA"/>
</dbReference>
<dbReference type="OrthoDB" id="1302282at2759"/>
<proteinExistence type="predicted"/>
<dbReference type="Proteomes" id="UP000824120">
    <property type="component" value="Chromosome 3"/>
</dbReference>
<protein>
    <submittedName>
        <fullName evidence="1">Uncharacterized protein</fullName>
    </submittedName>
</protein>
<evidence type="ECO:0000313" key="1">
    <source>
        <dbReference type="EMBL" id="KAG5613871.1"/>
    </source>
</evidence>
<gene>
    <name evidence="1" type="ORF">H5410_013695</name>
</gene>